<evidence type="ECO:0008006" key="4">
    <source>
        <dbReference type="Google" id="ProtNLM"/>
    </source>
</evidence>
<keyword evidence="1" id="KW-1133">Transmembrane helix</keyword>
<feature type="transmembrane region" description="Helical" evidence="1">
    <location>
        <begin position="111"/>
        <end position="130"/>
    </location>
</feature>
<gene>
    <name evidence="2" type="ORF">GCM10009119_25450</name>
</gene>
<reference evidence="3" key="1">
    <citation type="journal article" date="2019" name="Int. J. Syst. Evol. Microbiol.">
        <title>The Global Catalogue of Microorganisms (GCM) 10K type strain sequencing project: providing services to taxonomists for standard genome sequencing and annotation.</title>
        <authorList>
            <consortium name="The Broad Institute Genomics Platform"/>
            <consortium name="The Broad Institute Genome Sequencing Center for Infectious Disease"/>
            <person name="Wu L."/>
            <person name="Ma J."/>
        </authorList>
    </citation>
    <scope>NUCLEOTIDE SEQUENCE [LARGE SCALE GENOMIC DNA]</scope>
    <source>
        <strain evidence="3">JCM 16112</strain>
    </source>
</reference>
<feature type="transmembrane region" description="Helical" evidence="1">
    <location>
        <begin position="12"/>
        <end position="31"/>
    </location>
</feature>
<dbReference type="Proteomes" id="UP001500469">
    <property type="component" value="Unassembled WGS sequence"/>
</dbReference>
<dbReference type="RefSeq" id="WP_343852118.1">
    <property type="nucleotide sequence ID" value="NZ_BAAAFI010000014.1"/>
</dbReference>
<dbReference type="EMBL" id="BAAAFI010000014">
    <property type="protein sequence ID" value="GAA0879577.1"/>
    <property type="molecule type" value="Genomic_DNA"/>
</dbReference>
<evidence type="ECO:0000313" key="3">
    <source>
        <dbReference type="Proteomes" id="UP001500469"/>
    </source>
</evidence>
<dbReference type="Pfam" id="PF14248">
    <property type="entry name" value="DUF4345"/>
    <property type="match status" value="1"/>
</dbReference>
<sequence>MKKINWWISLTRVYIGFSILSLFSVSLLALFDPQSVMDLVEVKLENTDALSSIRGVYGGVGITICLSLVYLLLFYPEKGAAFLSIFWGAYAFSRLITLISDGPLGDFGNQWLLVESCLSLIGLGIWQFLVSERRNQKLFINRRI</sequence>
<feature type="transmembrane region" description="Helical" evidence="1">
    <location>
        <begin position="80"/>
        <end position="99"/>
    </location>
</feature>
<keyword evidence="1" id="KW-0472">Membrane</keyword>
<proteinExistence type="predicted"/>
<protein>
    <recommendedName>
        <fullName evidence="4">DUF4345 domain-containing protein</fullName>
    </recommendedName>
</protein>
<dbReference type="InterPro" id="IPR025597">
    <property type="entry name" value="DUF4345"/>
</dbReference>
<organism evidence="2 3">
    <name type="scientific">Algoriphagus jejuensis</name>
    <dbReference type="NCBI Taxonomy" id="419934"/>
    <lineage>
        <taxon>Bacteria</taxon>
        <taxon>Pseudomonadati</taxon>
        <taxon>Bacteroidota</taxon>
        <taxon>Cytophagia</taxon>
        <taxon>Cytophagales</taxon>
        <taxon>Cyclobacteriaceae</taxon>
        <taxon>Algoriphagus</taxon>
    </lineage>
</organism>
<evidence type="ECO:0000313" key="2">
    <source>
        <dbReference type="EMBL" id="GAA0879577.1"/>
    </source>
</evidence>
<accession>A0ABP3YEG1</accession>
<keyword evidence="3" id="KW-1185">Reference proteome</keyword>
<evidence type="ECO:0000256" key="1">
    <source>
        <dbReference type="SAM" id="Phobius"/>
    </source>
</evidence>
<keyword evidence="1" id="KW-0812">Transmembrane</keyword>
<name>A0ABP3YEG1_9BACT</name>
<feature type="transmembrane region" description="Helical" evidence="1">
    <location>
        <begin position="51"/>
        <end position="73"/>
    </location>
</feature>
<comment type="caution">
    <text evidence="2">The sequence shown here is derived from an EMBL/GenBank/DDBJ whole genome shotgun (WGS) entry which is preliminary data.</text>
</comment>